<keyword evidence="2" id="KW-1185">Reference proteome</keyword>
<dbReference type="EMBL" id="NNAY01000448">
    <property type="protein sequence ID" value="OXU28314.1"/>
    <property type="molecule type" value="Genomic_DNA"/>
</dbReference>
<organism evidence="1 2">
    <name type="scientific">Trichomalopsis sarcophagae</name>
    <dbReference type="NCBI Taxonomy" id="543379"/>
    <lineage>
        <taxon>Eukaryota</taxon>
        <taxon>Metazoa</taxon>
        <taxon>Ecdysozoa</taxon>
        <taxon>Arthropoda</taxon>
        <taxon>Hexapoda</taxon>
        <taxon>Insecta</taxon>
        <taxon>Pterygota</taxon>
        <taxon>Neoptera</taxon>
        <taxon>Endopterygota</taxon>
        <taxon>Hymenoptera</taxon>
        <taxon>Apocrita</taxon>
        <taxon>Proctotrupomorpha</taxon>
        <taxon>Chalcidoidea</taxon>
        <taxon>Pteromalidae</taxon>
        <taxon>Pteromalinae</taxon>
        <taxon>Trichomalopsis</taxon>
    </lineage>
</organism>
<dbReference type="Proteomes" id="UP000215335">
    <property type="component" value="Unassembled WGS sequence"/>
</dbReference>
<proteinExistence type="predicted"/>
<comment type="caution">
    <text evidence="1">The sequence shown here is derived from an EMBL/GenBank/DDBJ whole genome shotgun (WGS) entry which is preliminary data.</text>
</comment>
<sequence length="90" mass="9794">MCGSPGNDLSTRIITMATKDNFSVVQTGYAQYCGGETELNCHQQCGGPPYTCSKGFFSNEYSCICGNEDNLGDLDPLEFTEPHVPSSNIW</sequence>
<protein>
    <submittedName>
        <fullName evidence="1">Uncharacterized protein</fullName>
    </submittedName>
</protein>
<reference evidence="1 2" key="1">
    <citation type="journal article" date="2017" name="Curr. Biol.">
        <title>The Evolution of Venom by Co-option of Single-Copy Genes.</title>
        <authorList>
            <person name="Martinson E.O."/>
            <person name="Mrinalini"/>
            <person name="Kelkar Y.D."/>
            <person name="Chang C.H."/>
            <person name="Werren J.H."/>
        </authorList>
    </citation>
    <scope>NUCLEOTIDE SEQUENCE [LARGE SCALE GENOMIC DNA]</scope>
    <source>
        <strain evidence="1 2">Alberta</strain>
        <tissue evidence="1">Whole body</tissue>
    </source>
</reference>
<dbReference type="AlphaFoldDB" id="A0A232FBV3"/>
<gene>
    <name evidence="1" type="ORF">TSAR_013196</name>
</gene>
<evidence type="ECO:0000313" key="1">
    <source>
        <dbReference type="EMBL" id="OXU28314.1"/>
    </source>
</evidence>
<accession>A0A232FBV3</accession>
<name>A0A232FBV3_9HYME</name>
<evidence type="ECO:0000313" key="2">
    <source>
        <dbReference type="Proteomes" id="UP000215335"/>
    </source>
</evidence>